<protein>
    <submittedName>
        <fullName evidence="2">Conserved domain protein</fullName>
    </submittedName>
</protein>
<dbReference type="EMBL" id="AFBM01000031">
    <property type="protein sequence ID" value="EGF49680.1"/>
    <property type="molecule type" value="Genomic_DNA"/>
</dbReference>
<evidence type="ECO:0000256" key="1">
    <source>
        <dbReference type="SAM" id="MobiDB-lite"/>
    </source>
</evidence>
<proteinExistence type="predicted"/>
<feature type="region of interest" description="Disordered" evidence="1">
    <location>
        <begin position="17"/>
        <end position="36"/>
    </location>
</feature>
<reference evidence="2 3" key="1">
    <citation type="submission" date="2011-02" db="EMBL/GenBank/DDBJ databases">
        <authorList>
            <person name="Weinstock G."/>
            <person name="Sodergren E."/>
            <person name="Clifton S."/>
            <person name="Fulton L."/>
            <person name="Fulton B."/>
            <person name="Courtney L."/>
            <person name="Fronick C."/>
            <person name="Harrison M."/>
            <person name="Strong C."/>
            <person name="Farmer C."/>
            <person name="Delahaunty K."/>
            <person name="Markovic C."/>
            <person name="Hall O."/>
            <person name="Minx P."/>
            <person name="Tomlinson C."/>
            <person name="Mitreva M."/>
            <person name="Hou S."/>
            <person name="Chen J."/>
            <person name="Wollam A."/>
            <person name="Pepin K.H."/>
            <person name="Johnson M."/>
            <person name="Bhonagiri V."/>
            <person name="Zhang X."/>
            <person name="Suruliraj S."/>
            <person name="Warren W."/>
            <person name="Chinwalla A."/>
            <person name="Mardis E.R."/>
            <person name="Wilson R.K."/>
        </authorList>
    </citation>
    <scope>NUCLEOTIDE SEQUENCE [LARGE SCALE GENOMIC DNA]</scope>
    <source>
        <strain evidence="2 3">YIT 12056</strain>
    </source>
</reference>
<accession>A0ABN0CKC4</accession>
<keyword evidence="3" id="KW-1185">Reference proteome</keyword>
<name>A0ABN0CKC4_9BACE</name>
<comment type="caution">
    <text evidence="2">The sequence shown here is derived from an EMBL/GenBank/DDBJ whole genome shotgun (WGS) entry which is preliminary data.</text>
</comment>
<sequence length="63" mass="7075">MRCGGLLSIHQAKSWEKIASGREEDSPAPPESLPKVGNELYLQAEDVYLQPRDGYPQVEDVYL</sequence>
<evidence type="ECO:0000313" key="3">
    <source>
        <dbReference type="Proteomes" id="UP000010321"/>
    </source>
</evidence>
<dbReference type="Proteomes" id="UP000010321">
    <property type="component" value="Unassembled WGS sequence"/>
</dbReference>
<organism evidence="2 3">
    <name type="scientific">Bacteroides clarus YIT 12056</name>
    <dbReference type="NCBI Taxonomy" id="762984"/>
    <lineage>
        <taxon>Bacteria</taxon>
        <taxon>Pseudomonadati</taxon>
        <taxon>Bacteroidota</taxon>
        <taxon>Bacteroidia</taxon>
        <taxon>Bacteroidales</taxon>
        <taxon>Bacteroidaceae</taxon>
        <taxon>Bacteroides</taxon>
    </lineage>
</organism>
<evidence type="ECO:0000313" key="2">
    <source>
        <dbReference type="EMBL" id="EGF49680.1"/>
    </source>
</evidence>
<gene>
    <name evidence="2" type="ORF">HMPREF9445_03052</name>
</gene>